<comment type="caution">
    <text evidence="1">The sequence shown here is derived from an EMBL/GenBank/DDBJ whole genome shotgun (WGS) entry which is preliminary data.</text>
</comment>
<dbReference type="AlphaFoldDB" id="A0AAP4B9C2"/>
<evidence type="ECO:0000313" key="1">
    <source>
        <dbReference type="EMBL" id="MDI9241103.1"/>
    </source>
</evidence>
<evidence type="ECO:0000313" key="2">
    <source>
        <dbReference type="Proteomes" id="UP001300383"/>
    </source>
</evidence>
<gene>
    <name evidence="1" type="ORF">QJ036_01245</name>
</gene>
<organism evidence="1 2">
    <name type="scientific">Fusibacillus kribbianus</name>
    <dbReference type="NCBI Taxonomy" id="3044208"/>
    <lineage>
        <taxon>Bacteria</taxon>
        <taxon>Bacillati</taxon>
        <taxon>Bacillota</taxon>
        <taxon>Clostridia</taxon>
        <taxon>Lachnospirales</taxon>
        <taxon>Lachnospiraceae</taxon>
        <taxon>Fusibacillus</taxon>
    </lineage>
</organism>
<reference evidence="1 2" key="1">
    <citation type="submission" date="2023-05" db="EMBL/GenBank/DDBJ databases">
        <title>[ruminococcus] sp. nov., isolated from a pig farm feces dump.</title>
        <authorList>
            <person name="Chang Y.-H."/>
        </authorList>
    </citation>
    <scope>NUCLEOTIDE SEQUENCE [LARGE SCALE GENOMIC DNA]</scope>
    <source>
        <strain evidence="1 2">YH-rum2234</strain>
    </source>
</reference>
<dbReference type="RefSeq" id="WP_283229605.1">
    <property type="nucleotide sequence ID" value="NZ_JASGBQ010000001.1"/>
</dbReference>
<sequence>MGEQEYFKNALSNFMFEAASGGAIRHLADLGYTVKQISKKLEFPTPYERIRKTVWEHLVETGVLLLEEPGNGGQKEKADFVKEIDAYGRSSFRRVVLESGERETVRWRVRQFREPDARGLATVLAERCAGHGDERAYVSCDFGLRSRREPERLEESLQVLDEDKRDYIQGLPWERRLVYHRLDRRMREIVIRLYENGEFHGSLYFTDCGEKLIL</sequence>
<accession>A0AAP4B9C2</accession>
<proteinExistence type="predicted"/>
<dbReference type="Proteomes" id="UP001300383">
    <property type="component" value="Unassembled WGS sequence"/>
</dbReference>
<dbReference type="EMBL" id="JASGBQ010000001">
    <property type="protein sequence ID" value="MDI9241103.1"/>
    <property type="molecule type" value="Genomic_DNA"/>
</dbReference>
<protein>
    <submittedName>
        <fullName evidence="1">Uncharacterized protein</fullName>
    </submittedName>
</protein>
<name>A0AAP4B9C2_9FIRM</name>
<keyword evidence="2" id="KW-1185">Reference proteome</keyword>